<sequence>MSAGNFTHLQDGLQTCHTWSKSTEGAFYHLGNTILFLGYMGGSGAYGCLFIFAFLVPAFVCQCLWGWITMCGLDVFTWNLLLLVACVLQICHLVFRLQQNGFASPELSDLYSNVYLPLDVSVQVFKDIMGACENKVLSLGVEETYAVEGKTPIDQLSYLLSGRIRVSLEGQFLHYIFPHQFLDSPEWESLRPNEEGNFQVTLTAETECQYISWRRRRLYTMLSKECYVARLFSVMLGYDIANKLYALNDKLFAKSGVRLDIRLPSLYHVLAPSPPGSETEAASERYRLQAAPVEQQESVGVDLDLLPAHQRSDPPTPLTPRLQIQEKAPPRQPRGPPAQRQPWPSDVEMPFGEDSTSLVLEDFADMTGSLMDYGSERDYLRVIVLVSVSSDRWGQRLQTMMEVSFLFHPKPDQLADVVMKPTPFCKSRTGFD</sequence>
<proteinExistence type="predicted"/>
<keyword evidence="2" id="KW-1185">Reference proteome</keyword>
<dbReference type="Proteomes" id="UP001157502">
    <property type="component" value="Chromosome 4"/>
</dbReference>
<evidence type="ECO:0000313" key="2">
    <source>
        <dbReference type="Proteomes" id="UP001157502"/>
    </source>
</evidence>
<reference evidence="1" key="1">
    <citation type="submission" date="2021-05" db="EMBL/GenBank/DDBJ databases">
        <authorList>
            <person name="Pan Q."/>
            <person name="Jouanno E."/>
            <person name="Zahm M."/>
            <person name="Klopp C."/>
            <person name="Cabau C."/>
            <person name="Louis A."/>
            <person name="Berthelot C."/>
            <person name="Parey E."/>
            <person name="Roest Crollius H."/>
            <person name="Montfort J."/>
            <person name="Robinson-Rechavi M."/>
            <person name="Bouchez O."/>
            <person name="Lampietro C."/>
            <person name="Lopez Roques C."/>
            <person name="Donnadieu C."/>
            <person name="Postlethwait J."/>
            <person name="Bobe J."/>
            <person name="Dillon D."/>
            <person name="Chandos A."/>
            <person name="von Hippel F."/>
            <person name="Guiguen Y."/>
        </authorList>
    </citation>
    <scope>NUCLEOTIDE SEQUENCE</scope>
    <source>
        <strain evidence="1">YG-Jan2019</strain>
    </source>
</reference>
<protein>
    <submittedName>
        <fullName evidence="1">Uncharacterized protein</fullName>
    </submittedName>
</protein>
<dbReference type="EMBL" id="CM055731">
    <property type="protein sequence ID" value="KAJ8013082.1"/>
    <property type="molecule type" value="Genomic_DNA"/>
</dbReference>
<organism evidence="1 2">
    <name type="scientific">Dallia pectoralis</name>
    <name type="common">Alaska blackfish</name>
    <dbReference type="NCBI Taxonomy" id="75939"/>
    <lineage>
        <taxon>Eukaryota</taxon>
        <taxon>Metazoa</taxon>
        <taxon>Chordata</taxon>
        <taxon>Craniata</taxon>
        <taxon>Vertebrata</taxon>
        <taxon>Euteleostomi</taxon>
        <taxon>Actinopterygii</taxon>
        <taxon>Neopterygii</taxon>
        <taxon>Teleostei</taxon>
        <taxon>Protacanthopterygii</taxon>
        <taxon>Esociformes</taxon>
        <taxon>Umbridae</taxon>
        <taxon>Dallia</taxon>
    </lineage>
</organism>
<comment type="caution">
    <text evidence="1">The sequence shown here is derived from an EMBL/GenBank/DDBJ whole genome shotgun (WGS) entry which is preliminary data.</text>
</comment>
<gene>
    <name evidence="1" type="ORF">DPEC_G00049600</name>
</gene>
<accession>A0ACC2HAZ3</accession>
<evidence type="ECO:0000313" key="1">
    <source>
        <dbReference type="EMBL" id="KAJ8013082.1"/>
    </source>
</evidence>
<name>A0ACC2HAZ3_DALPE</name>